<evidence type="ECO:0000256" key="6">
    <source>
        <dbReference type="ARBA" id="ARBA00023163"/>
    </source>
</evidence>
<evidence type="ECO:0000256" key="7">
    <source>
        <dbReference type="HAMAP-Rule" id="MF_01008"/>
    </source>
</evidence>
<dbReference type="InterPro" id="IPR035642">
    <property type="entry name" value="MraZ_N"/>
</dbReference>
<dbReference type="InterPro" id="IPR038619">
    <property type="entry name" value="MraZ_sf"/>
</dbReference>
<keyword evidence="4 7" id="KW-0805">Transcription regulation</keyword>
<evidence type="ECO:0000256" key="3">
    <source>
        <dbReference type="ARBA" id="ARBA00022737"/>
    </source>
</evidence>
<evidence type="ECO:0000256" key="5">
    <source>
        <dbReference type="ARBA" id="ARBA00023125"/>
    </source>
</evidence>
<dbReference type="NCBIfam" id="TIGR00242">
    <property type="entry name" value="division/cell wall cluster transcriptional repressor MraZ"/>
    <property type="match status" value="1"/>
</dbReference>
<dbReference type="CDD" id="cd16320">
    <property type="entry name" value="MraZ_N"/>
    <property type="match status" value="1"/>
</dbReference>
<evidence type="ECO:0000256" key="2">
    <source>
        <dbReference type="ARBA" id="ARBA00022490"/>
    </source>
</evidence>
<dbReference type="EMBL" id="JBDKXB010000004">
    <property type="protein sequence ID" value="MEY6431708.1"/>
    <property type="molecule type" value="Genomic_DNA"/>
</dbReference>
<evidence type="ECO:0000256" key="4">
    <source>
        <dbReference type="ARBA" id="ARBA00023015"/>
    </source>
</evidence>
<organism evidence="9 10">
    <name type="scientific">Thioalkalicoccus limnaeus</name>
    <dbReference type="NCBI Taxonomy" id="120681"/>
    <lineage>
        <taxon>Bacteria</taxon>
        <taxon>Pseudomonadati</taxon>
        <taxon>Pseudomonadota</taxon>
        <taxon>Gammaproteobacteria</taxon>
        <taxon>Chromatiales</taxon>
        <taxon>Chromatiaceae</taxon>
        <taxon>Thioalkalicoccus</taxon>
    </lineage>
</organism>
<comment type="similarity">
    <text evidence="7">Belongs to the MraZ family.</text>
</comment>
<evidence type="ECO:0000313" key="10">
    <source>
        <dbReference type="Proteomes" id="UP001564408"/>
    </source>
</evidence>
<keyword evidence="10" id="KW-1185">Reference proteome</keyword>
<keyword evidence="2 7" id="KW-0963">Cytoplasm</keyword>
<dbReference type="CDD" id="cd16321">
    <property type="entry name" value="MraZ_C"/>
    <property type="match status" value="1"/>
</dbReference>
<dbReference type="InterPro" id="IPR003444">
    <property type="entry name" value="MraZ"/>
</dbReference>
<dbReference type="InterPro" id="IPR037914">
    <property type="entry name" value="SpoVT-AbrB_sf"/>
</dbReference>
<dbReference type="Proteomes" id="UP001564408">
    <property type="component" value="Unassembled WGS sequence"/>
</dbReference>
<dbReference type="PANTHER" id="PTHR34701:SF1">
    <property type="entry name" value="TRANSCRIPTIONAL REGULATOR MRAZ"/>
    <property type="match status" value="1"/>
</dbReference>
<dbReference type="InterPro" id="IPR007159">
    <property type="entry name" value="SpoVT-AbrB_dom"/>
</dbReference>
<dbReference type="HAMAP" id="MF_01008">
    <property type="entry name" value="MraZ"/>
    <property type="match status" value="1"/>
</dbReference>
<keyword evidence="5 7" id="KW-0238">DNA-binding</keyword>
<feature type="domain" description="SpoVT-AbrB" evidence="8">
    <location>
        <begin position="5"/>
        <end position="51"/>
    </location>
</feature>
<comment type="subunit">
    <text evidence="7">Forms oligomers.</text>
</comment>
<dbReference type="InterPro" id="IPR020603">
    <property type="entry name" value="MraZ_dom"/>
</dbReference>
<evidence type="ECO:0000313" key="9">
    <source>
        <dbReference type="EMBL" id="MEY6431708.1"/>
    </source>
</evidence>
<dbReference type="RefSeq" id="WP_369666091.1">
    <property type="nucleotide sequence ID" value="NZ_JBDKXB010000004.1"/>
</dbReference>
<dbReference type="SUPFAM" id="SSF89447">
    <property type="entry name" value="AbrB/MazE/MraZ-like"/>
    <property type="match status" value="1"/>
</dbReference>
<comment type="subcellular location">
    <subcellularLocation>
        <location evidence="7">Cytoplasm</location>
        <location evidence="7">Nucleoid</location>
    </subcellularLocation>
</comment>
<dbReference type="Gene3D" id="3.40.1550.20">
    <property type="entry name" value="Transcriptional regulator MraZ domain"/>
    <property type="match status" value="1"/>
</dbReference>
<dbReference type="PROSITE" id="PS51740">
    <property type="entry name" value="SPOVT_ABRB"/>
    <property type="match status" value="2"/>
</dbReference>
<feature type="domain" description="SpoVT-AbrB" evidence="8">
    <location>
        <begin position="80"/>
        <end position="123"/>
    </location>
</feature>
<reference evidence="9 10" key="1">
    <citation type="submission" date="2024-05" db="EMBL/GenBank/DDBJ databases">
        <title>Genome Sequence and Characterization of the New Strain Purple Sulfur Bacterium of Genus Thioalkalicoccus.</title>
        <authorList>
            <person name="Bryantseva I.A."/>
            <person name="Kyndt J.A."/>
            <person name="Imhoff J.F."/>
        </authorList>
    </citation>
    <scope>NUCLEOTIDE SEQUENCE [LARGE SCALE GENOMIC DNA]</scope>
    <source>
        <strain evidence="9 10">Um2</strain>
    </source>
</reference>
<sequence>MFRGTYSVSLDAKGRLAIPARFRERLPMADGARLVFTPDPDRCLALYPEPEWMLIEQKLQGLPSFNVAARRLKRLLIGNAHDVDIDAQGRVLLPSKLRDYAGLQKRVAMVGQINKIEVWDEDVWNSRCDEWKDNIEINDLASDGDLASLIL</sequence>
<evidence type="ECO:0000259" key="8">
    <source>
        <dbReference type="PROSITE" id="PS51740"/>
    </source>
</evidence>
<dbReference type="Pfam" id="PF02381">
    <property type="entry name" value="MraZ"/>
    <property type="match status" value="2"/>
</dbReference>
<keyword evidence="3" id="KW-0677">Repeat</keyword>
<keyword evidence="6 7" id="KW-0804">Transcription</keyword>
<evidence type="ECO:0000256" key="1">
    <source>
        <dbReference type="ARBA" id="ARBA00013860"/>
    </source>
</evidence>
<protein>
    <recommendedName>
        <fullName evidence="1 7">Transcriptional regulator MraZ</fullName>
    </recommendedName>
</protein>
<name>A0ABV4BDX2_9GAMM</name>
<dbReference type="PANTHER" id="PTHR34701">
    <property type="entry name" value="TRANSCRIPTIONAL REGULATOR MRAZ"/>
    <property type="match status" value="1"/>
</dbReference>
<proteinExistence type="inferred from homology"/>
<comment type="caution">
    <text evidence="9">The sequence shown here is derived from an EMBL/GenBank/DDBJ whole genome shotgun (WGS) entry which is preliminary data.</text>
</comment>
<accession>A0ABV4BDX2</accession>
<dbReference type="InterPro" id="IPR035644">
    <property type="entry name" value="MraZ_C"/>
</dbReference>
<gene>
    <name evidence="7 9" type="primary">mraZ</name>
    <name evidence="9" type="ORF">ABC977_04720</name>
</gene>